<gene>
    <name evidence="3" type="ORF">V1634_03000</name>
</gene>
<comment type="caution">
    <text evidence="3">The sequence shown here is derived from an EMBL/GenBank/DDBJ whole genome shotgun (WGS) entry which is preliminary data.</text>
</comment>
<dbReference type="Gene3D" id="3.40.960.10">
    <property type="entry name" value="VSR Endonuclease"/>
    <property type="match status" value="1"/>
</dbReference>
<keyword evidence="4" id="KW-1185">Reference proteome</keyword>
<dbReference type="Proteomes" id="UP001339911">
    <property type="component" value="Unassembled WGS sequence"/>
</dbReference>
<dbReference type="EMBL" id="JAZGQL010000002">
    <property type="protein sequence ID" value="MEE6305801.1"/>
    <property type="molecule type" value="Genomic_DNA"/>
</dbReference>
<name>A0ABU7S766_9ACTN</name>
<organism evidence="3 4">
    <name type="scientific">Plantactinospora veratri</name>
    <dbReference type="NCBI Taxonomy" id="1436122"/>
    <lineage>
        <taxon>Bacteria</taxon>
        <taxon>Bacillati</taxon>
        <taxon>Actinomycetota</taxon>
        <taxon>Actinomycetes</taxon>
        <taxon>Micromonosporales</taxon>
        <taxon>Micromonosporaceae</taxon>
        <taxon>Plantactinospora</taxon>
    </lineage>
</organism>
<dbReference type="RefSeq" id="WP_331206176.1">
    <property type="nucleotide sequence ID" value="NZ_JAZGQL010000002.1"/>
</dbReference>
<protein>
    <submittedName>
        <fullName evidence="3">DUF559 domain-containing protein</fullName>
    </submittedName>
</protein>
<feature type="domain" description="DUF559" evidence="1">
    <location>
        <begin position="230"/>
        <end position="294"/>
    </location>
</feature>
<dbReference type="Pfam" id="PF04480">
    <property type="entry name" value="DUF559"/>
    <property type="match status" value="1"/>
</dbReference>
<dbReference type="Pfam" id="PF09407">
    <property type="entry name" value="AbiEi_1"/>
    <property type="match status" value="1"/>
</dbReference>
<sequence length="306" mass="34147">MPRRPRVPARLAFLPFSARVAVSEGLVSRSMLRGPAWRRLLPDVYVHRDGYREDDHRMWCDAVALTLPPGAAIGGLSAAHLWGVRLLPRDAPVTVLVPGVTRPRPQERVRYTLAKLSADDVTRFGGLPVTTPVRTAFDLGRKPPRTEAVVAVDALLNRRLVKPAALTDYLAARPGWLGVPLLREVLGPAEPLSESPMETRLRLLLVDAGLPPPTAQHDVYAARGRFVGRVDLGYPRLRIAIEYEGDHHRERAHFRQDVARLNDLRAAGWVVLRFTADDVLRHPARVVAQVAQAIRERLHSPGHQRR</sequence>
<evidence type="ECO:0000259" key="2">
    <source>
        <dbReference type="Pfam" id="PF09407"/>
    </source>
</evidence>
<evidence type="ECO:0000313" key="3">
    <source>
        <dbReference type="EMBL" id="MEE6305801.1"/>
    </source>
</evidence>
<reference evidence="3 4" key="1">
    <citation type="submission" date="2024-01" db="EMBL/GenBank/DDBJ databases">
        <title>Genome insights into Plantactinospora veratri sp. nov.</title>
        <authorList>
            <person name="Wang L."/>
        </authorList>
    </citation>
    <scope>NUCLEOTIDE SEQUENCE [LARGE SCALE GENOMIC DNA]</scope>
    <source>
        <strain evidence="3 4">NEAU-FHS4</strain>
    </source>
</reference>
<dbReference type="InterPro" id="IPR018547">
    <property type="entry name" value="AbiEi_C"/>
</dbReference>
<accession>A0ABU7S766</accession>
<evidence type="ECO:0000313" key="4">
    <source>
        <dbReference type="Proteomes" id="UP001339911"/>
    </source>
</evidence>
<dbReference type="InterPro" id="IPR011335">
    <property type="entry name" value="Restrct_endonuc-II-like"/>
</dbReference>
<dbReference type="SUPFAM" id="SSF52980">
    <property type="entry name" value="Restriction endonuclease-like"/>
    <property type="match status" value="1"/>
</dbReference>
<feature type="domain" description="AbiEi antitoxin C-terminal" evidence="2">
    <location>
        <begin position="74"/>
        <end position="170"/>
    </location>
</feature>
<dbReference type="InterPro" id="IPR007569">
    <property type="entry name" value="DUF559"/>
</dbReference>
<proteinExistence type="predicted"/>
<evidence type="ECO:0000259" key="1">
    <source>
        <dbReference type="Pfam" id="PF04480"/>
    </source>
</evidence>